<dbReference type="CDD" id="cd01425">
    <property type="entry name" value="RPS2"/>
    <property type="match status" value="1"/>
</dbReference>
<evidence type="ECO:0000313" key="7">
    <source>
        <dbReference type="EMBL" id="QXU60588.1"/>
    </source>
</evidence>
<protein>
    <recommendedName>
        <fullName evidence="4 5">Small ribosomal subunit protein uS2c</fullName>
    </recommendedName>
</protein>
<dbReference type="SUPFAM" id="SSF52313">
    <property type="entry name" value="Ribosomal protein S2"/>
    <property type="match status" value="1"/>
</dbReference>
<evidence type="ECO:0000256" key="2">
    <source>
        <dbReference type="ARBA" id="ARBA00022980"/>
    </source>
</evidence>
<dbReference type="InterPro" id="IPR018130">
    <property type="entry name" value="Ribosomal_uS2_CS"/>
</dbReference>
<keyword evidence="3 5" id="KW-0687">Ribonucleoprotein</keyword>
<gene>
    <name evidence="5 7" type="primary">rps2</name>
</gene>
<dbReference type="RefSeq" id="YP_010375670.1">
    <property type="nucleotide sequence ID" value="NC_063317.1"/>
</dbReference>
<dbReference type="GO" id="GO:0009507">
    <property type="term" value="C:chloroplast"/>
    <property type="evidence" value="ECO:0007669"/>
    <property type="project" value="UniProtKB-SubCell"/>
</dbReference>
<evidence type="ECO:0000256" key="5">
    <source>
        <dbReference type="HAMAP-Rule" id="MF_00291"/>
    </source>
</evidence>
<dbReference type="AlphaFoldDB" id="A0A8F7CEA9"/>
<comment type="subcellular location">
    <subcellularLocation>
        <location evidence="5">Plastid</location>
        <location evidence="5">Chloroplast</location>
    </subcellularLocation>
</comment>
<keyword evidence="7" id="KW-0934">Plastid</keyword>
<reference evidence="7" key="1">
    <citation type="journal article" date="2021" name="Plant Divers">
        <title>New taxa of tribe Gastrodieae (Epidendroideae, Orchidaceae) from Yunnan, China and its conservation implication.</title>
        <authorList>
            <person name="Liu Q."/>
            <person name="Ya J.-D."/>
            <person name="Wu X.-F."/>
            <person name="Shao B.-Y."/>
            <person name="Chi K.-B."/>
            <person name="Zheng H.-L."/>
            <person name="Li J.-W."/>
            <person name="Jin X.-H."/>
        </authorList>
    </citation>
    <scope>NUCLEOTIDE SEQUENCE</scope>
    <source>
        <strain evidence="7">Jin X.H.25023</strain>
    </source>
</reference>
<dbReference type="PANTHER" id="PTHR12534">
    <property type="entry name" value="30S RIBOSOMAL PROTEIN S2 PROKARYOTIC AND ORGANELLAR"/>
    <property type="match status" value="1"/>
</dbReference>
<sequence>MIKRYWNISLKEMIDVGMIFGHGNNKWNPNMSPYIIAKCNNIYIINITITARSLSESCSLVIDAASRGKEFLIVGIGTKNKASLLIASEAQKIRCHYVNEKWFCGMLTNWSTTENLLQKLRNLTNKKNSGKINILPNKDASIINIKLNYLKKYLGGIKYMTRLPDIVIIVDQNHEFHVIRECIILGIPTIYLIDTNSDPEHQDIYIPYNNESIASINFIITKLVSSILIGLTVRDKNSLLSENKLIKWGVAKWYGNGF</sequence>
<organism evidence="7">
    <name type="scientific">Gastrodia longistyla</name>
    <dbReference type="NCBI Taxonomy" id="2861180"/>
    <lineage>
        <taxon>Eukaryota</taxon>
        <taxon>Viridiplantae</taxon>
        <taxon>Streptophyta</taxon>
        <taxon>Embryophyta</taxon>
        <taxon>Tracheophyta</taxon>
        <taxon>Spermatophyta</taxon>
        <taxon>Magnoliopsida</taxon>
        <taxon>Liliopsida</taxon>
        <taxon>Asparagales</taxon>
        <taxon>Orchidaceae</taxon>
        <taxon>Epidendroideae</taxon>
        <taxon>Gastrodieae</taxon>
        <taxon>Gastrodia</taxon>
    </lineage>
</organism>
<keyword evidence="7" id="KW-0150">Chloroplast</keyword>
<proteinExistence type="inferred from homology"/>
<dbReference type="InterPro" id="IPR005706">
    <property type="entry name" value="Ribosomal_uS2_bac/mit/plastid"/>
</dbReference>
<evidence type="ECO:0000256" key="3">
    <source>
        <dbReference type="ARBA" id="ARBA00023274"/>
    </source>
</evidence>
<comment type="similarity">
    <text evidence="1 5 6">Belongs to the universal ribosomal protein uS2 family.</text>
</comment>
<dbReference type="InterPro" id="IPR001865">
    <property type="entry name" value="Ribosomal_uS2"/>
</dbReference>
<geneLocation type="chloroplast" evidence="7"/>
<dbReference type="NCBIfam" id="TIGR01011">
    <property type="entry name" value="rpsB_bact"/>
    <property type="match status" value="1"/>
</dbReference>
<dbReference type="PRINTS" id="PR00395">
    <property type="entry name" value="RIBOSOMALS2"/>
</dbReference>
<dbReference type="Gene3D" id="1.10.287.610">
    <property type="entry name" value="Helix hairpin bin"/>
    <property type="match status" value="1"/>
</dbReference>
<dbReference type="GO" id="GO:0005763">
    <property type="term" value="C:mitochondrial small ribosomal subunit"/>
    <property type="evidence" value="ECO:0007669"/>
    <property type="project" value="TreeGrafter"/>
</dbReference>
<dbReference type="GO" id="GO:0003735">
    <property type="term" value="F:structural constituent of ribosome"/>
    <property type="evidence" value="ECO:0007669"/>
    <property type="project" value="InterPro"/>
</dbReference>
<evidence type="ECO:0000256" key="4">
    <source>
        <dbReference type="ARBA" id="ARBA00035155"/>
    </source>
</evidence>
<dbReference type="GO" id="GO:0006412">
    <property type="term" value="P:translation"/>
    <property type="evidence" value="ECO:0007669"/>
    <property type="project" value="UniProtKB-UniRule"/>
</dbReference>
<dbReference type="Gene3D" id="3.40.50.10490">
    <property type="entry name" value="Glucose-6-phosphate isomerase like protein, domain 1"/>
    <property type="match status" value="1"/>
</dbReference>
<name>A0A8F7CEA9_9ASPA</name>
<dbReference type="PROSITE" id="PS00963">
    <property type="entry name" value="RIBOSOMAL_S2_2"/>
    <property type="match status" value="1"/>
</dbReference>
<dbReference type="Pfam" id="PF00318">
    <property type="entry name" value="Ribosomal_S2"/>
    <property type="match status" value="1"/>
</dbReference>
<dbReference type="PANTHER" id="PTHR12534:SF0">
    <property type="entry name" value="SMALL RIBOSOMAL SUBUNIT PROTEIN US2M"/>
    <property type="match status" value="1"/>
</dbReference>
<accession>A0A8F7CEA9</accession>
<keyword evidence="2 5" id="KW-0689">Ribosomal protein</keyword>
<dbReference type="HAMAP" id="MF_00291_B">
    <property type="entry name" value="Ribosomal_uS2_B"/>
    <property type="match status" value="1"/>
</dbReference>
<evidence type="ECO:0000256" key="1">
    <source>
        <dbReference type="ARBA" id="ARBA00006242"/>
    </source>
</evidence>
<dbReference type="EMBL" id="MW879162">
    <property type="protein sequence ID" value="QXU60588.1"/>
    <property type="molecule type" value="Genomic_DNA"/>
</dbReference>
<dbReference type="GeneID" id="72510822"/>
<reference evidence="7" key="2">
    <citation type="submission" date="2021-04" db="EMBL/GenBank/DDBJ databases">
        <authorList>
            <person name="Shao B."/>
        </authorList>
    </citation>
    <scope>NUCLEOTIDE SEQUENCE</scope>
    <source>
        <strain evidence="7">Jin X.H.25023</strain>
    </source>
</reference>
<evidence type="ECO:0000256" key="6">
    <source>
        <dbReference type="RuleBase" id="RU003631"/>
    </source>
</evidence>
<dbReference type="InterPro" id="IPR023591">
    <property type="entry name" value="Ribosomal_uS2_flav_dom_sf"/>
</dbReference>